<proteinExistence type="predicted"/>
<protein>
    <submittedName>
        <fullName evidence="2">Uncharacterized protein</fullName>
    </submittedName>
</protein>
<evidence type="ECO:0000313" key="3">
    <source>
        <dbReference type="Proteomes" id="UP000034112"/>
    </source>
</evidence>
<name>A0A0F9XF60_TRIHA</name>
<reference evidence="3" key="1">
    <citation type="journal article" date="2015" name="Genome Announc.">
        <title>Draft whole-genome sequence of the biocontrol agent Trichoderma harzianum T6776.</title>
        <authorList>
            <person name="Baroncelli R."/>
            <person name="Piaggeschi G."/>
            <person name="Fiorini L."/>
            <person name="Bertolini E."/>
            <person name="Zapparata A."/>
            <person name="Pe M.E."/>
            <person name="Sarrocco S."/>
            <person name="Vannacci G."/>
        </authorList>
    </citation>
    <scope>NUCLEOTIDE SEQUENCE [LARGE SCALE GENOMIC DNA]</scope>
    <source>
        <strain evidence="3">T6776</strain>
    </source>
</reference>
<comment type="caution">
    <text evidence="2">The sequence shown here is derived from an EMBL/GenBank/DDBJ whole genome shotgun (WGS) entry which is preliminary data.</text>
</comment>
<dbReference type="EMBL" id="JOKZ01000101">
    <property type="protein sequence ID" value="KKP03681.1"/>
    <property type="molecule type" value="Genomic_DNA"/>
</dbReference>
<dbReference type="Proteomes" id="UP000034112">
    <property type="component" value="Unassembled WGS sequence"/>
</dbReference>
<evidence type="ECO:0000313" key="2">
    <source>
        <dbReference type="EMBL" id="KKP03681.1"/>
    </source>
</evidence>
<dbReference type="OrthoDB" id="10533719at2759"/>
<evidence type="ECO:0000256" key="1">
    <source>
        <dbReference type="SAM" id="MobiDB-lite"/>
    </source>
</evidence>
<sequence length="231" mass="24858">MYSTVSVWQHNTTQRSTVRNRSRSAVATDLARSLQAPIEPPRGASARTSTLAVALRCAGTLTVPQPALLQMSPRYVPAAVLRTTTTTTAAARKPHGAATQCSHAHPPAGPRPSTAPRPGPVALLHASPIASWWRRRPILARRNLIRQAVPESLASLQVPQPNKKAAASPPRGSALLLLFCFPPFLFFVPPAPKPDPILTTANLPPSTPKKSKKFTTNGFLHLFNTFLPTQS</sequence>
<gene>
    <name evidence="2" type="ORF">THAR02_04197</name>
</gene>
<accession>A0A0F9XF60</accession>
<organism evidence="2 3">
    <name type="scientific">Trichoderma harzianum</name>
    <name type="common">Hypocrea lixii</name>
    <dbReference type="NCBI Taxonomy" id="5544"/>
    <lineage>
        <taxon>Eukaryota</taxon>
        <taxon>Fungi</taxon>
        <taxon>Dikarya</taxon>
        <taxon>Ascomycota</taxon>
        <taxon>Pezizomycotina</taxon>
        <taxon>Sordariomycetes</taxon>
        <taxon>Hypocreomycetidae</taxon>
        <taxon>Hypocreales</taxon>
        <taxon>Hypocreaceae</taxon>
        <taxon>Trichoderma</taxon>
    </lineage>
</organism>
<feature type="compositionally biased region" description="Pro residues" evidence="1">
    <location>
        <begin position="107"/>
        <end position="116"/>
    </location>
</feature>
<feature type="region of interest" description="Disordered" evidence="1">
    <location>
        <begin position="1"/>
        <end position="24"/>
    </location>
</feature>
<dbReference type="AlphaFoldDB" id="A0A0F9XF60"/>
<feature type="region of interest" description="Disordered" evidence="1">
    <location>
        <begin position="89"/>
        <end position="116"/>
    </location>
</feature>